<evidence type="ECO:0000259" key="9">
    <source>
        <dbReference type="Pfam" id="PF12804"/>
    </source>
</evidence>
<feature type="binding site" evidence="8">
    <location>
        <position position="69"/>
    </location>
    <ligand>
        <name>GTP</name>
        <dbReference type="ChEBI" id="CHEBI:37565"/>
    </ligand>
</feature>
<comment type="domain">
    <text evidence="8">The N-terminal domain determines nucleotide recognition and specific binding, while the C-terminal domain determines the specific binding to the target protein.</text>
</comment>
<comment type="subunit">
    <text evidence="8">Monomer.</text>
</comment>
<evidence type="ECO:0000256" key="6">
    <source>
        <dbReference type="ARBA" id="ARBA00023134"/>
    </source>
</evidence>
<dbReference type="PANTHER" id="PTHR19136:SF81">
    <property type="entry name" value="MOLYBDENUM COFACTOR GUANYLYLTRANSFERASE"/>
    <property type="match status" value="1"/>
</dbReference>
<dbReference type="AlphaFoldDB" id="A0A4R1FM02"/>
<comment type="function">
    <text evidence="8">Transfers a GMP moiety from GTP to Mo-molybdopterin (Mo-MPT) cofactor (Moco or molybdenum cofactor) to form Mo-molybdopterin guanine dinucleotide (Mo-MGD) cofactor.</text>
</comment>
<gene>
    <name evidence="8" type="primary">mobA</name>
    <name evidence="10" type="ORF">EV694_1838</name>
</gene>
<dbReference type="Pfam" id="PF12804">
    <property type="entry name" value="NTP_transf_3"/>
    <property type="match status" value="1"/>
</dbReference>
<dbReference type="Proteomes" id="UP000294702">
    <property type="component" value="Unassembled WGS sequence"/>
</dbReference>
<name>A0A4R1FM02_9PAST</name>
<feature type="binding site" evidence="8">
    <location>
        <begin position="10"/>
        <end position="12"/>
    </location>
    <ligand>
        <name>GTP</name>
        <dbReference type="ChEBI" id="CHEBI:37565"/>
    </ligand>
</feature>
<dbReference type="NCBIfam" id="TIGR02665">
    <property type="entry name" value="molyb_mobA"/>
    <property type="match status" value="1"/>
</dbReference>
<keyword evidence="10" id="KW-0548">Nucleotidyltransferase</keyword>
<feature type="binding site" evidence="8">
    <location>
        <position position="99"/>
    </location>
    <ligand>
        <name>GTP</name>
        <dbReference type="ChEBI" id="CHEBI:37565"/>
    </ligand>
</feature>
<evidence type="ECO:0000256" key="4">
    <source>
        <dbReference type="ARBA" id="ARBA00022741"/>
    </source>
</evidence>
<dbReference type="InterPro" id="IPR025877">
    <property type="entry name" value="MobA-like_NTP_Trfase"/>
</dbReference>
<dbReference type="Gene3D" id="3.90.550.10">
    <property type="entry name" value="Spore Coat Polysaccharide Biosynthesis Protein SpsA, Chain A"/>
    <property type="match status" value="1"/>
</dbReference>
<dbReference type="OrthoDB" id="9788394at2"/>
<dbReference type="GO" id="GO:0005525">
    <property type="term" value="F:GTP binding"/>
    <property type="evidence" value="ECO:0007669"/>
    <property type="project" value="UniProtKB-UniRule"/>
</dbReference>
<keyword evidence="11" id="KW-1185">Reference proteome</keyword>
<proteinExistence type="inferred from homology"/>
<comment type="catalytic activity">
    <reaction evidence="8">
        <text>Mo-molybdopterin + GTP + H(+) = Mo-molybdopterin guanine dinucleotide + diphosphate</text>
        <dbReference type="Rhea" id="RHEA:34243"/>
        <dbReference type="ChEBI" id="CHEBI:15378"/>
        <dbReference type="ChEBI" id="CHEBI:33019"/>
        <dbReference type="ChEBI" id="CHEBI:37565"/>
        <dbReference type="ChEBI" id="CHEBI:71302"/>
        <dbReference type="ChEBI" id="CHEBI:71310"/>
        <dbReference type="EC" id="2.7.7.77"/>
    </reaction>
</comment>
<dbReference type="InterPro" id="IPR029044">
    <property type="entry name" value="Nucleotide-diphossugar_trans"/>
</dbReference>
<dbReference type="RefSeq" id="WP_132691700.1">
    <property type="nucleotide sequence ID" value="NZ_SMFT01000005.1"/>
</dbReference>
<sequence length="192" mass="21484">MPMTISAVILAGGQGKRMGGVDKGLQLLQGKPLVEHILQRLKPQLTHIAINANRHLPQYAQYGYPVFNDELTGFQGPLSGMLTGLKRATSDYVLFVPCDCPYLPLNLVEKFSQAIHQQAPVAYADDGERSHPTFCLLSKKLITPLSTYLAQGERKVLTFFQQQQALVIDFSEQKQGFININWREGLDKNNQK</sequence>
<dbReference type="GO" id="GO:0061603">
    <property type="term" value="F:molybdenum cofactor guanylyltransferase activity"/>
    <property type="evidence" value="ECO:0007669"/>
    <property type="project" value="UniProtKB-EC"/>
</dbReference>
<reference evidence="10 11" key="1">
    <citation type="submission" date="2019-03" db="EMBL/GenBank/DDBJ databases">
        <title>Genomic Encyclopedia of Type Strains, Phase IV (KMG-IV): sequencing the most valuable type-strain genomes for metagenomic binning, comparative biology and taxonomic classification.</title>
        <authorList>
            <person name="Goeker M."/>
        </authorList>
    </citation>
    <scope>NUCLEOTIDE SEQUENCE [LARGE SCALE GENOMIC DNA]</scope>
    <source>
        <strain evidence="10 11">DSM 15534</strain>
    </source>
</reference>
<keyword evidence="6 8" id="KW-0342">GTP-binding</keyword>
<evidence type="ECO:0000256" key="3">
    <source>
        <dbReference type="ARBA" id="ARBA00022723"/>
    </source>
</evidence>
<feature type="binding site" evidence="8">
    <location>
        <position position="99"/>
    </location>
    <ligand>
        <name>Mg(2+)</name>
        <dbReference type="ChEBI" id="CHEBI:18420"/>
    </ligand>
</feature>
<organism evidence="10 11">
    <name type="scientific">Volucribacter psittacicida</name>
    <dbReference type="NCBI Taxonomy" id="203482"/>
    <lineage>
        <taxon>Bacteria</taxon>
        <taxon>Pseudomonadati</taxon>
        <taxon>Pseudomonadota</taxon>
        <taxon>Gammaproteobacteria</taxon>
        <taxon>Pasteurellales</taxon>
        <taxon>Pasteurellaceae</taxon>
        <taxon>Volucribacter</taxon>
    </lineage>
</organism>
<accession>A0A4R1FM02</accession>
<comment type="similarity">
    <text evidence="8">Belongs to the MobA family.</text>
</comment>
<keyword evidence="3 8" id="KW-0479">Metal-binding</keyword>
<dbReference type="CDD" id="cd02503">
    <property type="entry name" value="MobA"/>
    <property type="match status" value="1"/>
</dbReference>
<evidence type="ECO:0000313" key="11">
    <source>
        <dbReference type="Proteomes" id="UP000294702"/>
    </source>
</evidence>
<feature type="domain" description="MobA-like NTP transferase" evidence="9">
    <location>
        <begin position="7"/>
        <end position="158"/>
    </location>
</feature>
<evidence type="ECO:0000256" key="1">
    <source>
        <dbReference type="ARBA" id="ARBA00022490"/>
    </source>
</evidence>
<evidence type="ECO:0000256" key="5">
    <source>
        <dbReference type="ARBA" id="ARBA00022842"/>
    </source>
</evidence>
<dbReference type="SUPFAM" id="SSF53448">
    <property type="entry name" value="Nucleotide-diphospho-sugar transferases"/>
    <property type="match status" value="1"/>
</dbReference>
<comment type="caution">
    <text evidence="10">The sequence shown here is derived from an EMBL/GenBank/DDBJ whole genome shotgun (WGS) entry which is preliminary data.</text>
</comment>
<keyword evidence="2 8" id="KW-0808">Transferase</keyword>
<dbReference type="GO" id="GO:0046872">
    <property type="term" value="F:metal ion binding"/>
    <property type="evidence" value="ECO:0007669"/>
    <property type="project" value="UniProtKB-KW"/>
</dbReference>
<evidence type="ECO:0000256" key="7">
    <source>
        <dbReference type="ARBA" id="ARBA00023150"/>
    </source>
</evidence>
<dbReference type="InterPro" id="IPR013482">
    <property type="entry name" value="Molybde_CF_guanTrfase"/>
</dbReference>
<comment type="subcellular location">
    <subcellularLocation>
        <location evidence="8">Cytoplasm</location>
    </subcellularLocation>
</comment>
<keyword evidence="5 8" id="KW-0460">Magnesium</keyword>
<evidence type="ECO:0000313" key="10">
    <source>
        <dbReference type="EMBL" id="TCJ95837.1"/>
    </source>
</evidence>
<keyword evidence="4 8" id="KW-0547">Nucleotide-binding</keyword>
<dbReference type="EMBL" id="SMFT01000005">
    <property type="protein sequence ID" value="TCJ95837.1"/>
    <property type="molecule type" value="Genomic_DNA"/>
</dbReference>
<keyword evidence="1 8" id="KW-0963">Cytoplasm</keyword>
<protein>
    <recommendedName>
        <fullName evidence="8">Molybdenum cofactor guanylyltransferase</fullName>
        <shortName evidence="8">MoCo guanylyltransferase</shortName>
        <ecNumber evidence="8">2.7.7.77</ecNumber>
    </recommendedName>
    <alternativeName>
        <fullName evidence="8">GTP:molybdopterin guanylyltransferase</fullName>
    </alternativeName>
    <alternativeName>
        <fullName evidence="8">Mo-MPT guanylyltransferase</fullName>
    </alternativeName>
    <alternativeName>
        <fullName evidence="8">Molybdopterin guanylyltransferase</fullName>
    </alternativeName>
    <alternativeName>
        <fullName evidence="8">Molybdopterin-guanine dinucleotide synthase</fullName>
        <shortName evidence="8">MGD synthase</shortName>
    </alternativeName>
</protein>
<dbReference type="GO" id="GO:1902758">
    <property type="term" value="P:bis(molybdopterin guanine dinucleotide)molybdenum biosynthetic process"/>
    <property type="evidence" value="ECO:0007669"/>
    <property type="project" value="TreeGrafter"/>
</dbReference>
<feature type="binding site" evidence="8">
    <location>
        <position position="51"/>
    </location>
    <ligand>
        <name>GTP</name>
        <dbReference type="ChEBI" id="CHEBI:37565"/>
    </ligand>
</feature>
<comment type="cofactor">
    <cofactor evidence="8">
        <name>Mg(2+)</name>
        <dbReference type="ChEBI" id="CHEBI:18420"/>
    </cofactor>
</comment>
<dbReference type="GO" id="GO:0005737">
    <property type="term" value="C:cytoplasm"/>
    <property type="evidence" value="ECO:0007669"/>
    <property type="project" value="UniProtKB-SubCell"/>
</dbReference>
<feature type="binding site" evidence="8">
    <location>
        <position position="23"/>
    </location>
    <ligand>
        <name>GTP</name>
        <dbReference type="ChEBI" id="CHEBI:37565"/>
    </ligand>
</feature>
<evidence type="ECO:0000256" key="2">
    <source>
        <dbReference type="ARBA" id="ARBA00022679"/>
    </source>
</evidence>
<dbReference type="PANTHER" id="PTHR19136">
    <property type="entry name" value="MOLYBDENUM COFACTOR GUANYLYLTRANSFERASE"/>
    <property type="match status" value="1"/>
</dbReference>
<dbReference type="EC" id="2.7.7.77" evidence="8"/>
<dbReference type="HAMAP" id="MF_00316">
    <property type="entry name" value="MobA"/>
    <property type="match status" value="1"/>
</dbReference>
<keyword evidence="7 8" id="KW-0501">Molybdenum cofactor biosynthesis</keyword>
<evidence type="ECO:0000256" key="8">
    <source>
        <dbReference type="HAMAP-Rule" id="MF_00316"/>
    </source>
</evidence>